<dbReference type="SUPFAM" id="SSF52058">
    <property type="entry name" value="L domain-like"/>
    <property type="match status" value="1"/>
</dbReference>
<keyword evidence="3" id="KW-0808">Transferase</keyword>
<keyword evidence="2" id="KW-0677">Repeat</keyword>
<sequence length="157" mass="17632">MVIDLSGNQFYGPILAQLNNLWALHYLNLSNNNFSGWFPPGIRNLQQLKALDLHSNQLQGDLQEFISELMNVEHLDLSGNTFYGSMEMSPENVSSLANTVQYVNLSENGLGGGFWDSDAMILFRNLRVLDLSDNGILGELPDFGQLPNLQVTERPRF</sequence>
<dbReference type="Proteomes" id="UP001604277">
    <property type="component" value="Unassembled WGS sequence"/>
</dbReference>
<dbReference type="InterPro" id="IPR053059">
    <property type="entry name" value="Inactive_SerThr-Kinase_ABA"/>
</dbReference>
<comment type="caution">
    <text evidence="3">The sequence shown here is derived from an EMBL/GenBank/DDBJ whole genome shotgun (WGS) entry which is preliminary data.</text>
</comment>
<keyword evidence="3" id="KW-0418">Kinase</keyword>
<dbReference type="Pfam" id="PF13855">
    <property type="entry name" value="LRR_8"/>
    <property type="match status" value="1"/>
</dbReference>
<evidence type="ECO:0000313" key="3">
    <source>
        <dbReference type="EMBL" id="KAL2503153.1"/>
    </source>
</evidence>
<organism evidence="3 4">
    <name type="scientific">Forsythia ovata</name>
    <dbReference type="NCBI Taxonomy" id="205694"/>
    <lineage>
        <taxon>Eukaryota</taxon>
        <taxon>Viridiplantae</taxon>
        <taxon>Streptophyta</taxon>
        <taxon>Embryophyta</taxon>
        <taxon>Tracheophyta</taxon>
        <taxon>Spermatophyta</taxon>
        <taxon>Magnoliopsida</taxon>
        <taxon>eudicotyledons</taxon>
        <taxon>Gunneridae</taxon>
        <taxon>Pentapetalae</taxon>
        <taxon>asterids</taxon>
        <taxon>lamiids</taxon>
        <taxon>Lamiales</taxon>
        <taxon>Oleaceae</taxon>
        <taxon>Forsythieae</taxon>
        <taxon>Forsythia</taxon>
    </lineage>
</organism>
<name>A0ABD1STU6_9LAMI</name>
<dbReference type="Gene3D" id="3.80.10.10">
    <property type="entry name" value="Ribonuclease Inhibitor"/>
    <property type="match status" value="2"/>
</dbReference>
<proteinExistence type="predicted"/>
<protein>
    <submittedName>
        <fullName evidence="3">Inactive receptor kinase</fullName>
    </submittedName>
</protein>
<keyword evidence="1" id="KW-0433">Leucine-rich repeat</keyword>
<dbReference type="PANTHER" id="PTHR48003">
    <property type="entry name" value="OS07G0626500 PROTEIN"/>
    <property type="match status" value="1"/>
</dbReference>
<dbReference type="EMBL" id="JBFOLJ010000010">
    <property type="protein sequence ID" value="KAL2503153.1"/>
    <property type="molecule type" value="Genomic_DNA"/>
</dbReference>
<dbReference type="FunFam" id="3.80.10.10:FF:000383">
    <property type="entry name" value="Leucine-rich repeat receptor protein kinase EMS1"/>
    <property type="match status" value="1"/>
</dbReference>
<evidence type="ECO:0000313" key="4">
    <source>
        <dbReference type="Proteomes" id="UP001604277"/>
    </source>
</evidence>
<dbReference type="InterPro" id="IPR001611">
    <property type="entry name" value="Leu-rich_rpt"/>
</dbReference>
<evidence type="ECO:0000256" key="2">
    <source>
        <dbReference type="ARBA" id="ARBA00022737"/>
    </source>
</evidence>
<dbReference type="Pfam" id="PF00560">
    <property type="entry name" value="LRR_1"/>
    <property type="match status" value="1"/>
</dbReference>
<dbReference type="PROSITE" id="PS51450">
    <property type="entry name" value="LRR"/>
    <property type="match status" value="1"/>
</dbReference>
<keyword evidence="4" id="KW-1185">Reference proteome</keyword>
<accession>A0ABD1STU6</accession>
<dbReference type="InterPro" id="IPR032675">
    <property type="entry name" value="LRR_dom_sf"/>
</dbReference>
<dbReference type="AlphaFoldDB" id="A0ABD1STU6"/>
<dbReference type="GO" id="GO:0016301">
    <property type="term" value="F:kinase activity"/>
    <property type="evidence" value="ECO:0007669"/>
    <property type="project" value="UniProtKB-KW"/>
</dbReference>
<reference evidence="4" key="1">
    <citation type="submission" date="2024-07" db="EMBL/GenBank/DDBJ databases">
        <title>Two chromosome-level genome assemblies of Korean endemic species Abeliophyllum distichum and Forsythia ovata (Oleaceae).</title>
        <authorList>
            <person name="Jang H."/>
        </authorList>
    </citation>
    <scope>NUCLEOTIDE SEQUENCE [LARGE SCALE GENOMIC DNA]</scope>
</reference>
<evidence type="ECO:0000256" key="1">
    <source>
        <dbReference type="ARBA" id="ARBA00022614"/>
    </source>
</evidence>
<gene>
    <name evidence="3" type="ORF">Fot_37001</name>
</gene>
<keyword evidence="3" id="KW-0675">Receptor</keyword>
<dbReference type="PANTHER" id="PTHR48003:SF5">
    <property type="entry name" value="OS07G0626500 PROTEIN"/>
    <property type="match status" value="1"/>
</dbReference>